<name>A0AAV7MX24_PLEWA</name>
<dbReference type="Proteomes" id="UP001066276">
    <property type="component" value="Chromosome 9"/>
</dbReference>
<accession>A0AAV7MX24</accession>
<proteinExistence type="predicted"/>
<evidence type="ECO:0000313" key="1">
    <source>
        <dbReference type="EMBL" id="KAJ1105508.1"/>
    </source>
</evidence>
<dbReference type="AlphaFoldDB" id="A0AAV7MX24"/>
<keyword evidence="2" id="KW-1185">Reference proteome</keyword>
<protein>
    <submittedName>
        <fullName evidence="1">Uncharacterized protein</fullName>
    </submittedName>
</protein>
<reference evidence="1" key="1">
    <citation type="journal article" date="2022" name="bioRxiv">
        <title>Sequencing and chromosome-scale assembly of the giantPleurodeles waltlgenome.</title>
        <authorList>
            <person name="Brown T."/>
            <person name="Elewa A."/>
            <person name="Iarovenko S."/>
            <person name="Subramanian E."/>
            <person name="Araus A.J."/>
            <person name="Petzold A."/>
            <person name="Susuki M."/>
            <person name="Suzuki K.-i.T."/>
            <person name="Hayashi T."/>
            <person name="Toyoda A."/>
            <person name="Oliveira C."/>
            <person name="Osipova E."/>
            <person name="Leigh N.D."/>
            <person name="Simon A."/>
            <person name="Yun M.H."/>
        </authorList>
    </citation>
    <scope>NUCLEOTIDE SEQUENCE</scope>
    <source>
        <strain evidence="1">20211129_DDA</strain>
        <tissue evidence="1">Liver</tissue>
    </source>
</reference>
<gene>
    <name evidence="1" type="ORF">NDU88_002914</name>
</gene>
<dbReference type="EMBL" id="JANPWB010000013">
    <property type="protein sequence ID" value="KAJ1105508.1"/>
    <property type="molecule type" value="Genomic_DNA"/>
</dbReference>
<evidence type="ECO:0000313" key="2">
    <source>
        <dbReference type="Proteomes" id="UP001066276"/>
    </source>
</evidence>
<comment type="caution">
    <text evidence="1">The sequence shown here is derived from an EMBL/GenBank/DDBJ whole genome shotgun (WGS) entry which is preliminary data.</text>
</comment>
<organism evidence="1 2">
    <name type="scientific">Pleurodeles waltl</name>
    <name type="common">Iberian ribbed newt</name>
    <dbReference type="NCBI Taxonomy" id="8319"/>
    <lineage>
        <taxon>Eukaryota</taxon>
        <taxon>Metazoa</taxon>
        <taxon>Chordata</taxon>
        <taxon>Craniata</taxon>
        <taxon>Vertebrata</taxon>
        <taxon>Euteleostomi</taxon>
        <taxon>Amphibia</taxon>
        <taxon>Batrachia</taxon>
        <taxon>Caudata</taxon>
        <taxon>Salamandroidea</taxon>
        <taxon>Salamandridae</taxon>
        <taxon>Pleurodelinae</taxon>
        <taxon>Pleurodeles</taxon>
    </lineage>
</organism>
<sequence>MHISPKLEDFAKKEPSEDPKGYMFGVGLVKGVGKYVFTSTSLDKAEFFEMSIWGHVFDRPKEGDLSLLGLIEAPITNRKDELLLKDFSPPLDSILKQEEVSEVTSPE</sequence>